<proteinExistence type="inferred from homology"/>
<evidence type="ECO:0000256" key="2">
    <source>
        <dbReference type="ARBA" id="ARBA00004300"/>
    </source>
</evidence>
<keyword evidence="18" id="KW-1185">Reference proteome</keyword>
<dbReference type="InterPro" id="IPR000938">
    <property type="entry name" value="CAP-Gly_domain"/>
</dbReference>
<reference evidence="17" key="1">
    <citation type="submission" date="2020-10" db="EMBL/GenBank/DDBJ databases">
        <authorList>
            <person name="Kikuchi T."/>
        </authorList>
    </citation>
    <scope>NUCLEOTIDE SEQUENCE</scope>
    <source>
        <strain evidence="17">NKZ352</strain>
    </source>
</reference>
<evidence type="ECO:0000256" key="4">
    <source>
        <dbReference type="ARBA" id="ARBA00009085"/>
    </source>
</evidence>
<name>A0A8S1GSX2_9PELO</name>
<feature type="compositionally biased region" description="Low complexity" evidence="14">
    <location>
        <begin position="587"/>
        <end position="609"/>
    </location>
</feature>
<evidence type="ECO:0000256" key="3">
    <source>
        <dbReference type="ARBA" id="ARBA00004556"/>
    </source>
</evidence>
<dbReference type="PANTHER" id="PTHR11830">
    <property type="entry name" value="40S RIBOSOMAL PROTEIN S3A"/>
    <property type="match status" value="1"/>
</dbReference>
<evidence type="ECO:0000256" key="12">
    <source>
        <dbReference type="ARBA" id="ARBA00022807"/>
    </source>
</evidence>
<comment type="subcellular location">
    <subcellularLocation>
        <location evidence="2">Cytoplasm</location>
        <location evidence="2">Cytoskeleton</location>
        <location evidence="2">Microtubule organizing center</location>
        <location evidence="2">Centrosome</location>
    </subcellularLocation>
    <subcellularLocation>
        <location evidence="3">Cytoplasm</location>
        <location evidence="3">Perinuclear region</location>
    </subcellularLocation>
</comment>
<dbReference type="GO" id="GO:0046872">
    <property type="term" value="F:metal ion binding"/>
    <property type="evidence" value="ECO:0007669"/>
    <property type="project" value="UniProtKB-KW"/>
</dbReference>
<comment type="similarity">
    <text evidence="4">Belongs to the peptidase C19 family.</text>
</comment>
<evidence type="ECO:0000256" key="10">
    <source>
        <dbReference type="ARBA" id="ARBA00022786"/>
    </source>
</evidence>
<dbReference type="InterPro" id="IPR038765">
    <property type="entry name" value="Papain-like_cys_pep_sf"/>
</dbReference>
<dbReference type="Pfam" id="PF01302">
    <property type="entry name" value="CAP_GLY"/>
    <property type="match status" value="1"/>
</dbReference>
<dbReference type="GO" id="GO:0048471">
    <property type="term" value="C:perinuclear region of cytoplasm"/>
    <property type="evidence" value="ECO:0007669"/>
    <property type="project" value="UniProtKB-SubCell"/>
</dbReference>
<dbReference type="GO" id="GO:0006508">
    <property type="term" value="P:proteolysis"/>
    <property type="evidence" value="ECO:0007669"/>
    <property type="project" value="UniProtKB-KW"/>
</dbReference>
<dbReference type="Pfam" id="PF00443">
    <property type="entry name" value="UCH"/>
    <property type="match status" value="1"/>
</dbReference>
<dbReference type="InterPro" id="IPR028889">
    <property type="entry name" value="USP"/>
</dbReference>
<dbReference type="GO" id="GO:0005813">
    <property type="term" value="C:centrosome"/>
    <property type="evidence" value="ECO:0007669"/>
    <property type="project" value="UniProtKB-SubCell"/>
</dbReference>
<feature type="region of interest" description="Disordered" evidence="14">
    <location>
        <begin position="379"/>
        <end position="505"/>
    </location>
</feature>
<evidence type="ECO:0000259" key="16">
    <source>
        <dbReference type="PROSITE" id="PS50245"/>
    </source>
</evidence>
<evidence type="ECO:0000256" key="1">
    <source>
        <dbReference type="ARBA" id="ARBA00000707"/>
    </source>
</evidence>
<comment type="caution">
    <text evidence="17">The sequence shown here is derived from an EMBL/GenBank/DDBJ whole genome shotgun (WGS) entry which is preliminary data.</text>
</comment>
<dbReference type="Proteomes" id="UP000835052">
    <property type="component" value="Unassembled WGS sequence"/>
</dbReference>
<dbReference type="EMBL" id="CAJGYM010000003">
    <property type="protein sequence ID" value="CAD6185733.1"/>
    <property type="molecule type" value="Genomic_DNA"/>
</dbReference>
<dbReference type="GO" id="GO:0016579">
    <property type="term" value="P:protein deubiquitination"/>
    <property type="evidence" value="ECO:0007669"/>
    <property type="project" value="InterPro"/>
</dbReference>
<evidence type="ECO:0000256" key="13">
    <source>
        <dbReference type="ARBA" id="ARBA00022833"/>
    </source>
</evidence>
<dbReference type="EC" id="3.4.19.12" evidence="5"/>
<dbReference type="PROSITE" id="PS50235">
    <property type="entry name" value="USP_3"/>
    <property type="match status" value="1"/>
</dbReference>
<feature type="compositionally biased region" description="Low complexity" evidence="14">
    <location>
        <begin position="461"/>
        <end position="484"/>
    </location>
</feature>
<keyword evidence="12" id="KW-0788">Thiol protease</keyword>
<evidence type="ECO:0000256" key="14">
    <source>
        <dbReference type="SAM" id="MobiDB-lite"/>
    </source>
</evidence>
<evidence type="ECO:0000313" key="18">
    <source>
        <dbReference type="Proteomes" id="UP000835052"/>
    </source>
</evidence>
<evidence type="ECO:0000256" key="11">
    <source>
        <dbReference type="ARBA" id="ARBA00022801"/>
    </source>
</evidence>
<evidence type="ECO:0000256" key="7">
    <source>
        <dbReference type="ARBA" id="ARBA00022553"/>
    </source>
</evidence>
<gene>
    <name evidence="17" type="ORF">CAUJ_LOCUS1652</name>
</gene>
<keyword evidence="6" id="KW-0963">Cytoplasm</keyword>
<dbReference type="PROSITE" id="PS50245">
    <property type="entry name" value="CAP_GLY_2"/>
    <property type="match status" value="1"/>
</dbReference>
<feature type="region of interest" description="Disordered" evidence="14">
    <location>
        <begin position="1162"/>
        <end position="1190"/>
    </location>
</feature>
<dbReference type="AlphaFoldDB" id="A0A8S1GSX2"/>
<keyword evidence="11" id="KW-0378">Hydrolase</keyword>
<feature type="compositionally biased region" description="Pro residues" evidence="14">
    <location>
        <begin position="621"/>
        <end position="632"/>
    </location>
</feature>
<evidence type="ECO:0000256" key="8">
    <source>
        <dbReference type="ARBA" id="ARBA00022670"/>
    </source>
</evidence>
<dbReference type="InterPro" id="IPR036859">
    <property type="entry name" value="CAP-Gly_dom_sf"/>
</dbReference>
<feature type="compositionally biased region" description="Basic and acidic residues" evidence="14">
    <location>
        <begin position="496"/>
        <end position="505"/>
    </location>
</feature>
<keyword evidence="7" id="KW-0597">Phosphoprotein</keyword>
<feature type="region of interest" description="Disordered" evidence="14">
    <location>
        <begin position="587"/>
        <end position="658"/>
    </location>
</feature>
<evidence type="ECO:0000256" key="6">
    <source>
        <dbReference type="ARBA" id="ARBA00022490"/>
    </source>
</evidence>
<organism evidence="17 18">
    <name type="scientific">Caenorhabditis auriculariae</name>
    <dbReference type="NCBI Taxonomy" id="2777116"/>
    <lineage>
        <taxon>Eukaryota</taxon>
        <taxon>Metazoa</taxon>
        <taxon>Ecdysozoa</taxon>
        <taxon>Nematoda</taxon>
        <taxon>Chromadorea</taxon>
        <taxon>Rhabditida</taxon>
        <taxon>Rhabditina</taxon>
        <taxon>Rhabditomorpha</taxon>
        <taxon>Rhabditoidea</taxon>
        <taxon>Rhabditidae</taxon>
        <taxon>Peloderinae</taxon>
        <taxon>Caenorhabditis</taxon>
    </lineage>
</organism>
<evidence type="ECO:0000259" key="15">
    <source>
        <dbReference type="PROSITE" id="PS50235"/>
    </source>
</evidence>
<dbReference type="SUPFAM" id="SSF74924">
    <property type="entry name" value="Cap-Gly domain"/>
    <property type="match status" value="1"/>
</dbReference>
<keyword evidence="8" id="KW-0645">Protease</keyword>
<protein>
    <recommendedName>
        <fullName evidence="5">ubiquitinyl hydrolase 1</fullName>
        <ecNumber evidence="5">3.4.19.12</ecNumber>
    </recommendedName>
</protein>
<dbReference type="GO" id="GO:0004843">
    <property type="term" value="F:cysteine-type deubiquitinase activity"/>
    <property type="evidence" value="ECO:0007669"/>
    <property type="project" value="UniProtKB-EC"/>
</dbReference>
<dbReference type="FunFam" id="3.90.70.10:FF:000191">
    <property type="entry name" value="CYLinDromatosis (Human disease gene) homolog"/>
    <property type="match status" value="1"/>
</dbReference>
<feature type="domain" description="USP" evidence="15">
    <location>
        <begin position="798"/>
        <end position="1114"/>
    </location>
</feature>
<comment type="catalytic activity">
    <reaction evidence="1">
        <text>Thiol-dependent hydrolysis of ester, thioester, amide, peptide and isopeptide bonds formed by the C-terminal Gly of ubiquitin (a 76-residue protein attached to proteins as an intracellular targeting signal).</text>
        <dbReference type="EC" id="3.4.19.12"/>
    </reaction>
</comment>
<feature type="domain" description="CAP-Gly" evidence="16">
    <location>
        <begin position="531"/>
        <end position="573"/>
    </location>
</feature>
<sequence>MSSRTLTATRPSSSAAFNQNDDIDLEKLLDSLQMSVNTPSPCYYNDVPAPTGFESRYFSNRRQTPPTGDLLGDFELIGSNESTQGGSTPSPPILLDYPSGTSSEGVLVDVDDDHKKSSPTKEVLITLLQKTVCGLKLDWEDERWVPHPVKIDPGHVMMTLESERTQWVKAELEDWQFGAKRTKGATSKPILFIGDVRDPTLCAAVSPADVMLVSESLARILLSVPRSERLELYSDFERVSFLEALSVGSEVLVNADPSIPMLPAEISWMGRRDNHDGIWYNVNFIDNENDRRNHSTFPQYNNEYGPPGLSSWTMPNGGSFGSTAAAHPPRLFYGPHQIHKPSSLKGGGVAMYDNRVPVSMENSRERVIPIKRRDIDEIETSYYSSKEPPKPMPRPRRAEERSRATSSSSSASNPPPAPRLISSAGVSNEGPSPYPQGTLKNMNESRPPEYRAMTASKSHQKLSPASSSSAESSRTPPPSRSKSAQSIASKRVLSLKNEHVSDERTNGARVGDSCIWVNDGKAEKGVIRFLGLLTNHSGIYAGIEFERPIGAGTGTFSGEQLFYARDSHAGFVELGALEILDRPPRRLSSSRAHLGGPPAASGSSVSVPVRNKQASSESLSDPPPAYTPPSPPRSSSAASHHHIRNGSGPPPVPSKPPMHVEDFLIDSFDVGSNVTVCHLGAQRTGVVHWLGDAMSEDGDRIERSAVVELDDDVPPAWRPSIDAPNSSAAVVLRGTLVPATALRRTRHNYPPYAHDPAPRSTSATFHKRAEEFGSIDSGVEKSRCPPPKDVLALIGRQRGIQGHCNSCYLDATLYAMFAQTTFFDFLLERKPKKDDHKLLEQFQKVLAHEIVYPLRKFHYVRADHTMKLREILAEMLPTMNGLTSEEKDPEEILAQLFANIFRVDPFIKLVGSGNSHDSQYLCPVVVEDWQGGAATTQHLLERHMRAAQLQFARPPGVLILQLPRYGQQKVFDKILPLEKIDITPLVAGAVPPCSGCSTTAQFFCPTCFLTRRVFFTEISYCQECFRRSHASPDMHDHAARELFPPMKPVKKPSSHKMILSAVLCIETSHYVAFVRSHSGRWIFFDSMADREGLSDGFNVPVVKECENMSSWLSSSGWDRLNEADETGQVKAMFGKGAIDPLVSRLLSDSYICFYEDVNQTTSSASASSSGASTSSSAASLLTSVLKRRKD</sequence>
<dbReference type="Gene3D" id="2.30.30.190">
    <property type="entry name" value="CAP Gly-rich-like domain"/>
    <property type="match status" value="1"/>
</dbReference>
<accession>A0A8S1GSX2</accession>
<dbReference type="SMART" id="SM01052">
    <property type="entry name" value="CAP_GLY"/>
    <property type="match status" value="1"/>
</dbReference>
<feature type="compositionally biased region" description="Low complexity" evidence="14">
    <location>
        <begin position="1162"/>
        <end position="1183"/>
    </location>
</feature>
<dbReference type="InterPro" id="IPR001394">
    <property type="entry name" value="Peptidase_C19_UCH"/>
</dbReference>
<dbReference type="OrthoDB" id="6287070at2759"/>
<dbReference type="Gene3D" id="3.90.70.10">
    <property type="entry name" value="Cysteine proteinases"/>
    <property type="match status" value="1"/>
</dbReference>
<keyword evidence="10" id="KW-0833">Ubl conjugation pathway</keyword>
<keyword evidence="13" id="KW-0862">Zinc</keyword>
<keyword evidence="9" id="KW-0479">Metal-binding</keyword>
<dbReference type="SUPFAM" id="SSF54001">
    <property type="entry name" value="Cysteine proteinases"/>
    <property type="match status" value="1"/>
</dbReference>
<evidence type="ECO:0000256" key="5">
    <source>
        <dbReference type="ARBA" id="ARBA00012759"/>
    </source>
</evidence>
<evidence type="ECO:0000313" key="17">
    <source>
        <dbReference type="EMBL" id="CAD6185733.1"/>
    </source>
</evidence>
<evidence type="ECO:0000256" key="9">
    <source>
        <dbReference type="ARBA" id="ARBA00022723"/>
    </source>
</evidence>